<sequence>MKRKIFYLLPLNLLLIACTSPAQNTTNSSNKTDKILKTKTNSSSKQKNALQTKNQKKNEELYADILANYPNQYYSRSHAFCDINHDGIDELIIGKADFAEALYYLVNEQPTLLASSIVASAGGNRQGFTIFEDGKVLSSQWSSLSPMAESKVYQIPDNGGQAKIVASDEQYNIHDNDLSQVGITNTQTLNLAALTWLPAKTQASQSENPSAENPSPTNPSTEAYQTDVFPSAWQSDTKLRDGFYISFIENTEAADTHISQMTNMKETDVVVLPNGQAHAFLDWIRQTAPDGTTKNGLESNYQYWLENVKK</sequence>
<organism evidence="3 4">
    <name type="scientific">Streptococcus bovimastitidis</name>
    <dbReference type="NCBI Taxonomy" id="1856638"/>
    <lineage>
        <taxon>Bacteria</taxon>
        <taxon>Bacillati</taxon>
        <taxon>Bacillota</taxon>
        <taxon>Bacilli</taxon>
        <taxon>Lactobacillales</taxon>
        <taxon>Streptococcaceae</taxon>
        <taxon>Streptococcus</taxon>
    </lineage>
</organism>
<proteinExistence type="predicted"/>
<dbReference type="OrthoDB" id="2136578at2"/>
<gene>
    <name evidence="3" type="ORF">A9Q68_00650</name>
</gene>
<dbReference type="RefSeq" id="WP_071792740.1">
    <property type="nucleotide sequence ID" value="NZ_LZDD01000001.1"/>
</dbReference>
<dbReference type="SUPFAM" id="SSF69318">
    <property type="entry name" value="Integrin alpha N-terminal domain"/>
    <property type="match status" value="1"/>
</dbReference>
<comment type="caution">
    <text evidence="3">The sequence shown here is derived from an EMBL/GenBank/DDBJ whole genome shotgun (WGS) entry which is preliminary data.</text>
</comment>
<dbReference type="Proteomes" id="UP000182015">
    <property type="component" value="Unassembled WGS sequence"/>
</dbReference>
<dbReference type="InterPro" id="IPR028994">
    <property type="entry name" value="Integrin_alpha_N"/>
</dbReference>
<keyword evidence="2" id="KW-0732">Signal</keyword>
<reference evidence="4" key="1">
    <citation type="submission" date="2016-06" db="EMBL/GenBank/DDBJ databases">
        <authorList>
            <person name="de Vries S.P.W."/>
            <person name="Hadjirin N.F."/>
            <person name="Lay E.M."/>
            <person name="Zadoks R.N."/>
            <person name="Peacock S.J."/>
            <person name="Parkhill J."/>
            <person name="Grant A.J."/>
            <person name="Mcdougall S."/>
            <person name="Holmes M.A."/>
        </authorList>
    </citation>
    <scope>NUCLEOTIDE SEQUENCE [LARGE SCALE GENOMIC DNA]</scope>
    <source>
        <strain evidence="4">NZ1587</strain>
    </source>
</reference>
<feature type="region of interest" description="Disordered" evidence="1">
    <location>
        <begin position="22"/>
        <end position="54"/>
    </location>
</feature>
<dbReference type="PROSITE" id="PS51257">
    <property type="entry name" value="PROKAR_LIPOPROTEIN"/>
    <property type="match status" value="1"/>
</dbReference>
<name>A0A1L8MMV0_9STRE</name>
<protein>
    <recommendedName>
        <fullName evidence="5">Lipoprotein</fullName>
    </recommendedName>
</protein>
<evidence type="ECO:0000256" key="2">
    <source>
        <dbReference type="SAM" id="SignalP"/>
    </source>
</evidence>
<dbReference type="AlphaFoldDB" id="A0A1L8MMV0"/>
<feature type="compositionally biased region" description="Low complexity" evidence="1">
    <location>
        <begin position="38"/>
        <end position="48"/>
    </location>
</feature>
<feature type="signal peptide" evidence="2">
    <location>
        <begin position="1"/>
        <end position="22"/>
    </location>
</feature>
<evidence type="ECO:0008006" key="5">
    <source>
        <dbReference type="Google" id="ProtNLM"/>
    </source>
</evidence>
<accession>A0A1L8MMV0</accession>
<evidence type="ECO:0000313" key="3">
    <source>
        <dbReference type="EMBL" id="OJF72083.1"/>
    </source>
</evidence>
<evidence type="ECO:0000313" key="4">
    <source>
        <dbReference type="Proteomes" id="UP000182015"/>
    </source>
</evidence>
<dbReference type="EMBL" id="LZDD01000001">
    <property type="protein sequence ID" value="OJF72083.1"/>
    <property type="molecule type" value="Genomic_DNA"/>
</dbReference>
<feature type="chain" id="PRO_5009878425" description="Lipoprotein" evidence="2">
    <location>
        <begin position="23"/>
        <end position="310"/>
    </location>
</feature>
<feature type="region of interest" description="Disordered" evidence="1">
    <location>
        <begin position="201"/>
        <end position="223"/>
    </location>
</feature>
<evidence type="ECO:0000256" key="1">
    <source>
        <dbReference type="SAM" id="MobiDB-lite"/>
    </source>
</evidence>
<dbReference type="STRING" id="1856638.A9Q68_00650"/>
<keyword evidence="4" id="KW-1185">Reference proteome</keyword>